<proteinExistence type="predicted"/>
<evidence type="ECO:0000256" key="1">
    <source>
        <dbReference type="SAM" id="MobiDB-lite"/>
    </source>
</evidence>
<evidence type="ECO:0000313" key="2">
    <source>
        <dbReference type="EMBL" id="MCC3265892.1"/>
    </source>
</evidence>
<organism evidence="2 3">
    <name type="scientific">Arthrobacter gengyunqii</name>
    <dbReference type="NCBI Taxonomy" id="2886940"/>
    <lineage>
        <taxon>Bacteria</taxon>
        <taxon>Bacillati</taxon>
        <taxon>Actinomycetota</taxon>
        <taxon>Actinomycetes</taxon>
        <taxon>Micrococcales</taxon>
        <taxon>Micrococcaceae</taxon>
        <taxon>Arthrobacter</taxon>
    </lineage>
</organism>
<protein>
    <submittedName>
        <fullName evidence="2">Uncharacterized protein</fullName>
    </submittedName>
</protein>
<keyword evidence="3" id="KW-1185">Reference proteome</keyword>
<feature type="region of interest" description="Disordered" evidence="1">
    <location>
        <begin position="334"/>
        <end position="368"/>
    </location>
</feature>
<dbReference type="RefSeq" id="WP_227890710.1">
    <property type="nucleotide sequence ID" value="NZ_JAJFZQ010000005.1"/>
</dbReference>
<gene>
    <name evidence="2" type="ORF">LJ752_07525</name>
</gene>
<feature type="region of interest" description="Disordered" evidence="1">
    <location>
        <begin position="390"/>
        <end position="450"/>
    </location>
</feature>
<reference evidence="2" key="1">
    <citation type="submission" date="2021-10" db="EMBL/GenBank/DDBJ databases">
        <title>Novel species in genus Arthrobacter.</title>
        <authorList>
            <person name="Liu Y."/>
        </authorList>
    </citation>
    <scope>NUCLEOTIDE SEQUENCE</scope>
    <source>
        <strain evidence="2">Zg-Y786</strain>
    </source>
</reference>
<feature type="compositionally biased region" description="Low complexity" evidence="1">
    <location>
        <begin position="393"/>
        <end position="407"/>
    </location>
</feature>
<accession>A0ABS8GIT6</accession>
<dbReference type="Proteomes" id="UP001139168">
    <property type="component" value="Unassembled WGS sequence"/>
</dbReference>
<dbReference type="EMBL" id="JAJFZQ010000005">
    <property type="protein sequence ID" value="MCC3265892.1"/>
    <property type="molecule type" value="Genomic_DNA"/>
</dbReference>
<comment type="caution">
    <text evidence="2">The sequence shown here is derived from an EMBL/GenBank/DDBJ whole genome shotgun (WGS) entry which is preliminary data.</text>
</comment>
<evidence type="ECO:0000313" key="3">
    <source>
        <dbReference type="Proteomes" id="UP001139168"/>
    </source>
</evidence>
<sequence>MIGQCGDGNAAIDLLSFEGQFPATDALREHAVTLKYAARNVQENAEEISVTWSSLQNPGIYAAPGQDLVYSAMVPVTNAASWLHEAVQEAVTALNNYADEAAEIKTRYRDGAKIQAQEFLQEIASDPEWNRERRLTEKQDNILDALSGLTMELEASQRNCANALGRIWGGETYGAMNENGETAPGQTAHGFTNGAYEALGEANLLAWGNNAEWNYTGLKQGGMAQGMLMGFGDGVEDTVEFAGSMAFLRGIDNGKAAWRGLFELGVLGAYAVQPNWKGDAARGKFKEIGKDALGLDMWETDPARAGGRNIFDIVTIVVPGGIVAKVIKIGHVKSGKQGNGADGKATNDQATDTPDLTGAGRTRAGRQVVPELAGIPREFFETKKSPVWESVMPSADSGSPSPVSSGDRQPTGPPEFGVRIPDQRDPRPGYVGRDPGQQPQVGETGVGGGSWEIEYAQGKGGPYQEFITGVKGPDGKWLEYVLPVDKTDLTPSGQVKFDGYFTEPGPPPAYVFQEAKGSYAWMANIPGRLRSQLLDWFSGEHAQFQKQALAIESIPNARLEWNFSDKNMKDAFLEAARNNSLAMELLEDGKLVVNWVPMPGKEIG</sequence>
<name>A0ABS8GIT6_9MICC</name>